<evidence type="ECO:0000256" key="3">
    <source>
        <dbReference type="ARBA" id="ARBA00022448"/>
    </source>
</evidence>
<name>A0ABQ9TRB2_SAGOE</name>
<dbReference type="PANTHER" id="PTHR22781">
    <property type="entry name" value="DELTA ADAPTIN-RELATED"/>
    <property type="match status" value="1"/>
</dbReference>
<comment type="caution">
    <text evidence="9">The sequence shown here is derived from an EMBL/GenBank/DDBJ whole genome shotgun (WGS) entry which is preliminary data.</text>
</comment>
<keyword evidence="4" id="KW-0677">Repeat</keyword>
<dbReference type="InterPro" id="IPR016024">
    <property type="entry name" value="ARM-type_fold"/>
</dbReference>
<evidence type="ECO:0000313" key="9">
    <source>
        <dbReference type="EMBL" id="KAK2086933.1"/>
    </source>
</evidence>
<dbReference type="Pfam" id="PF01602">
    <property type="entry name" value="Adaptin_N"/>
    <property type="match status" value="1"/>
</dbReference>
<dbReference type="PANTHER" id="PTHR22781:SF12">
    <property type="entry name" value="AP-3 COMPLEX SUBUNIT DELTA-1"/>
    <property type="match status" value="1"/>
</dbReference>
<sequence length="328" mass="36167">MSKILKTHPKSVQSHKDLILQCLDDKDESIRLRALDLLYGMVSKKNLMEIVKKLMTHVDKAEGTTYRDELLTKIIDICSQSNYQYITNFEWYISILVELTRLEGTRHGHLIAAQMLDVAIRVKAIRKFAVSQMSSLLDSAHLLASSTQRNGICEVLYAAAWICGEFSEHLQEPHHTLEAMLRPKVTTLPGHIQAVYVQNVVKLYASILQQKEQAGEAEGAQAVTQLMVDRLPQFVQSADLEVQERPQKPSAPLSRGGQIDRASLPPLKPLSEIPFSPLVLSGAWGWSVGPGGQQDRGSVRSTGAGLRSAALATGRACIECGETGDSWG</sequence>
<proteinExistence type="inferred from homology"/>
<dbReference type="InterPro" id="IPR017105">
    <property type="entry name" value="AP3_complex_dsu"/>
</dbReference>
<dbReference type="InterPro" id="IPR002553">
    <property type="entry name" value="Clathrin/coatomer_adapt-like_N"/>
</dbReference>
<keyword evidence="6" id="KW-0472">Membrane</keyword>
<protein>
    <submittedName>
        <fullName evidence="9">AP-3 complex subunit delta-1</fullName>
    </submittedName>
</protein>
<evidence type="ECO:0000313" key="10">
    <source>
        <dbReference type="Proteomes" id="UP001266305"/>
    </source>
</evidence>
<keyword evidence="3" id="KW-0813">Transport</keyword>
<dbReference type="InterPro" id="IPR011989">
    <property type="entry name" value="ARM-like"/>
</dbReference>
<organism evidence="9 10">
    <name type="scientific">Saguinus oedipus</name>
    <name type="common">Cotton-top tamarin</name>
    <name type="synonym">Oedipomidas oedipus</name>
    <dbReference type="NCBI Taxonomy" id="9490"/>
    <lineage>
        <taxon>Eukaryota</taxon>
        <taxon>Metazoa</taxon>
        <taxon>Chordata</taxon>
        <taxon>Craniata</taxon>
        <taxon>Vertebrata</taxon>
        <taxon>Euteleostomi</taxon>
        <taxon>Mammalia</taxon>
        <taxon>Eutheria</taxon>
        <taxon>Euarchontoglires</taxon>
        <taxon>Primates</taxon>
        <taxon>Haplorrhini</taxon>
        <taxon>Platyrrhini</taxon>
        <taxon>Cebidae</taxon>
        <taxon>Callitrichinae</taxon>
        <taxon>Saguinus</taxon>
    </lineage>
</organism>
<evidence type="ECO:0000256" key="5">
    <source>
        <dbReference type="ARBA" id="ARBA00022927"/>
    </source>
</evidence>
<evidence type="ECO:0000256" key="1">
    <source>
        <dbReference type="ARBA" id="ARBA00004184"/>
    </source>
</evidence>
<dbReference type="EMBL" id="JASSZA010000019">
    <property type="protein sequence ID" value="KAK2086933.1"/>
    <property type="molecule type" value="Genomic_DNA"/>
</dbReference>
<evidence type="ECO:0000256" key="2">
    <source>
        <dbReference type="ARBA" id="ARBA00006613"/>
    </source>
</evidence>
<dbReference type="SUPFAM" id="SSF48371">
    <property type="entry name" value="ARM repeat"/>
    <property type="match status" value="1"/>
</dbReference>
<evidence type="ECO:0000259" key="8">
    <source>
        <dbReference type="Pfam" id="PF01602"/>
    </source>
</evidence>
<reference evidence="9 10" key="1">
    <citation type="submission" date="2023-05" db="EMBL/GenBank/DDBJ databases">
        <title>B98-5 Cell Line De Novo Hybrid Assembly: An Optical Mapping Approach.</title>
        <authorList>
            <person name="Kananen K."/>
            <person name="Auerbach J.A."/>
            <person name="Kautto E."/>
            <person name="Blachly J.S."/>
        </authorList>
    </citation>
    <scope>NUCLEOTIDE SEQUENCE [LARGE SCALE GENOMIC DNA]</scope>
    <source>
        <strain evidence="9">B95-8</strain>
        <tissue evidence="9">Cell line</tissue>
    </source>
</reference>
<evidence type="ECO:0000256" key="6">
    <source>
        <dbReference type="ARBA" id="ARBA00023136"/>
    </source>
</evidence>
<evidence type="ECO:0000256" key="4">
    <source>
        <dbReference type="ARBA" id="ARBA00022737"/>
    </source>
</evidence>
<feature type="domain" description="Clathrin/coatomer adaptor adaptin-like N-terminal" evidence="8">
    <location>
        <begin position="1"/>
        <end position="245"/>
    </location>
</feature>
<accession>A0ABQ9TRB2</accession>
<evidence type="ECO:0000256" key="7">
    <source>
        <dbReference type="SAM" id="MobiDB-lite"/>
    </source>
</evidence>
<comment type="similarity">
    <text evidence="2">Belongs to the adaptor complexes large subunit family.</text>
</comment>
<gene>
    <name evidence="9" type="primary">AP3D1_2</name>
    <name evidence="9" type="ORF">P7K49_032840</name>
</gene>
<feature type="region of interest" description="Disordered" evidence="7">
    <location>
        <begin position="238"/>
        <end position="263"/>
    </location>
</feature>
<comment type="subcellular location">
    <subcellularLocation>
        <location evidence="1">Endomembrane system</location>
        <topology evidence="1">Peripheral membrane protein</topology>
    </subcellularLocation>
</comment>
<keyword evidence="5" id="KW-0653">Protein transport</keyword>
<dbReference type="Gene3D" id="1.25.10.10">
    <property type="entry name" value="Leucine-rich Repeat Variant"/>
    <property type="match status" value="1"/>
</dbReference>
<keyword evidence="10" id="KW-1185">Reference proteome</keyword>
<dbReference type="Proteomes" id="UP001266305">
    <property type="component" value="Unassembled WGS sequence"/>
</dbReference>